<evidence type="ECO:0000313" key="2">
    <source>
        <dbReference type="EMBL" id="CAF1575229.1"/>
    </source>
</evidence>
<name>A0A813V7J6_ADIRI</name>
<dbReference type="Proteomes" id="UP000663852">
    <property type="component" value="Unassembled WGS sequence"/>
</dbReference>
<organism evidence="1 4">
    <name type="scientific">Adineta ricciae</name>
    <name type="common">Rotifer</name>
    <dbReference type="NCBI Taxonomy" id="249248"/>
    <lineage>
        <taxon>Eukaryota</taxon>
        <taxon>Metazoa</taxon>
        <taxon>Spiralia</taxon>
        <taxon>Gnathifera</taxon>
        <taxon>Rotifera</taxon>
        <taxon>Eurotatoria</taxon>
        <taxon>Bdelloidea</taxon>
        <taxon>Adinetida</taxon>
        <taxon>Adinetidae</taxon>
        <taxon>Adineta</taxon>
    </lineage>
</organism>
<dbReference type="AlphaFoldDB" id="A0A813V7J6"/>
<protein>
    <submittedName>
        <fullName evidence="1">Uncharacterized protein</fullName>
    </submittedName>
</protein>
<evidence type="ECO:0000313" key="1">
    <source>
        <dbReference type="EMBL" id="CAF0832709.1"/>
    </source>
</evidence>
<proteinExistence type="predicted"/>
<accession>A0A813V7J6</accession>
<sequence length="100" mass="11476">MKNDIKALFHVNSDSDTDKRITFDYGTDGQISAVLTQILFERHPESGEIKVSVGYATCIRQVKAGSILQYSYWQTDVDRVSKALQYVYGIKLRQELIPFR</sequence>
<comment type="caution">
    <text evidence="1">The sequence shown here is derived from an EMBL/GenBank/DDBJ whole genome shotgun (WGS) entry which is preliminary data.</text>
</comment>
<keyword evidence="3" id="KW-1185">Reference proteome</keyword>
<dbReference type="EMBL" id="CAJNOR010005757">
    <property type="protein sequence ID" value="CAF1575229.1"/>
    <property type="molecule type" value="Genomic_DNA"/>
</dbReference>
<gene>
    <name evidence="1" type="ORF">EDS130_LOCUS6423</name>
    <name evidence="2" type="ORF">XAT740_LOCUS44877</name>
</gene>
<evidence type="ECO:0000313" key="4">
    <source>
        <dbReference type="Proteomes" id="UP000663852"/>
    </source>
</evidence>
<evidence type="ECO:0000313" key="3">
    <source>
        <dbReference type="Proteomes" id="UP000663828"/>
    </source>
</evidence>
<dbReference type="EMBL" id="CAJNOJ010000018">
    <property type="protein sequence ID" value="CAF0832709.1"/>
    <property type="molecule type" value="Genomic_DNA"/>
</dbReference>
<dbReference type="Proteomes" id="UP000663828">
    <property type="component" value="Unassembled WGS sequence"/>
</dbReference>
<reference evidence="1" key="1">
    <citation type="submission" date="2021-02" db="EMBL/GenBank/DDBJ databases">
        <authorList>
            <person name="Nowell W R."/>
        </authorList>
    </citation>
    <scope>NUCLEOTIDE SEQUENCE</scope>
</reference>